<comment type="similarity">
    <text evidence="2">Belongs to the CorA metal ion transporter (MIT) (TC 1.A.35) family.</text>
</comment>
<comment type="caution">
    <text evidence="7">The sequence shown here is derived from an EMBL/GenBank/DDBJ whole genome shotgun (WGS) entry which is preliminary data.</text>
</comment>
<reference evidence="7 8" key="1">
    <citation type="submission" date="2020-03" db="EMBL/GenBank/DDBJ databases">
        <title>Comparative genomics of Weissella paramesenteroides.</title>
        <authorList>
            <person name="Kant R."/>
            <person name="Takala T."/>
            <person name="Saris P."/>
        </authorList>
    </citation>
    <scope>NUCLEOTIDE SEQUENCE [LARGE SCALE GENOMIC DNA]</scope>
    <source>
        <strain evidence="7 8">SJ27-4</strain>
    </source>
</reference>
<feature type="transmembrane region" description="Helical" evidence="6">
    <location>
        <begin position="260"/>
        <end position="278"/>
    </location>
</feature>
<evidence type="ECO:0000313" key="7">
    <source>
        <dbReference type="EMBL" id="MDF8371958.1"/>
    </source>
</evidence>
<gene>
    <name evidence="7" type="ORF">G9403_10030</name>
</gene>
<dbReference type="SUPFAM" id="SSF143865">
    <property type="entry name" value="CorA soluble domain-like"/>
    <property type="match status" value="1"/>
</dbReference>
<dbReference type="PANTHER" id="PTHR47891:SF1">
    <property type="entry name" value="CORA-MAGNESIUM AND COBALT TRANSPORTER"/>
    <property type="match status" value="1"/>
</dbReference>
<feature type="transmembrane region" description="Helical" evidence="6">
    <location>
        <begin position="290"/>
        <end position="311"/>
    </location>
</feature>
<dbReference type="Gene3D" id="1.20.58.340">
    <property type="entry name" value="Magnesium transport protein CorA, transmembrane region"/>
    <property type="match status" value="2"/>
</dbReference>
<comment type="subcellular location">
    <subcellularLocation>
        <location evidence="1">Membrane</location>
        <topology evidence="1">Multi-pass membrane protein</topology>
    </subcellularLocation>
</comment>
<name>A0ABD4XME3_WEIPA</name>
<dbReference type="PANTHER" id="PTHR47891">
    <property type="entry name" value="TRANSPORTER-RELATED"/>
    <property type="match status" value="1"/>
</dbReference>
<keyword evidence="3 6" id="KW-0812">Transmembrane</keyword>
<protein>
    <submittedName>
        <fullName evidence="7">Magnesium transporter CorA family protein</fullName>
    </submittedName>
</protein>
<dbReference type="AlphaFoldDB" id="A0ABD4XME3"/>
<dbReference type="RefSeq" id="WP_277362569.1">
    <property type="nucleotide sequence ID" value="NZ_JAANXN010000017.1"/>
</dbReference>
<evidence type="ECO:0000256" key="3">
    <source>
        <dbReference type="ARBA" id="ARBA00022692"/>
    </source>
</evidence>
<evidence type="ECO:0000256" key="1">
    <source>
        <dbReference type="ARBA" id="ARBA00004141"/>
    </source>
</evidence>
<organism evidence="7 8">
    <name type="scientific">Weissella paramesenteroides</name>
    <name type="common">Leuconostoc paramesenteroides</name>
    <dbReference type="NCBI Taxonomy" id="1249"/>
    <lineage>
        <taxon>Bacteria</taxon>
        <taxon>Bacillati</taxon>
        <taxon>Bacillota</taxon>
        <taxon>Bacilli</taxon>
        <taxon>Lactobacillales</taxon>
        <taxon>Lactobacillaceae</taxon>
        <taxon>Weissella</taxon>
    </lineage>
</organism>
<dbReference type="InterPro" id="IPR047199">
    <property type="entry name" value="CorA-like"/>
</dbReference>
<dbReference type="InterPro" id="IPR045861">
    <property type="entry name" value="CorA_cytoplasmic_dom"/>
</dbReference>
<dbReference type="Pfam" id="PF01544">
    <property type="entry name" value="CorA"/>
    <property type="match status" value="1"/>
</dbReference>
<proteinExistence type="inferred from homology"/>
<dbReference type="GO" id="GO:0016020">
    <property type="term" value="C:membrane"/>
    <property type="evidence" value="ECO:0007669"/>
    <property type="project" value="UniProtKB-SubCell"/>
</dbReference>
<dbReference type="InterPro" id="IPR045863">
    <property type="entry name" value="CorA_TM1_TM2"/>
</dbReference>
<sequence length="317" mass="35820">MIDNYNPTVGQLKLGPKNNDLASHVTYIYGEDEQAIGRLKEQYGIGLDEVIRREDEIVSDFITDKETGKNFLFISYLLPELSKGSHLDDLITSITFLIFEDKLIVVTKPKVTSITDTLTGLSLTVDNNFAIEVALETMDNSFALMIEELRKFKEKLDGLERHITDAGPVIPVFNDLLSLQKYMIVLSSTYKTDKKLVDFLSTHIQKIDRGNEKVGHVISDLYDRAETLDSIIQKYSAFLDSLGSMINNVSSFQLNSIMKTLTEISIVLTVPSVIYGLWGINTPILFEKNIFGMLLVVLISIILSLAVWAWLRRKRCL</sequence>
<evidence type="ECO:0000313" key="8">
    <source>
        <dbReference type="Proteomes" id="UP001215461"/>
    </source>
</evidence>
<dbReference type="Proteomes" id="UP001215461">
    <property type="component" value="Unassembled WGS sequence"/>
</dbReference>
<evidence type="ECO:0000256" key="2">
    <source>
        <dbReference type="ARBA" id="ARBA00009765"/>
    </source>
</evidence>
<evidence type="ECO:0000256" key="5">
    <source>
        <dbReference type="ARBA" id="ARBA00023136"/>
    </source>
</evidence>
<dbReference type="InterPro" id="IPR002523">
    <property type="entry name" value="MgTranspt_CorA/ZnTranspt_ZntB"/>
</dbReference>
<dbReference type="EMBL" id="JAANXN010000017">
    <property type="protein sequence ID" value="MDF8371958.1"/>
    <property type="molecule type" value="Genomic_DNA"/>
</dbReference>
<evidence type="ECO:0000256" key="4">
    <source>
        <dbReference type="ARBA" id="ARBA00022989"/>
    </source>
</evidence>
<dbReference type="SUPFAM" id="SSF144083">
    <property type="entry name" value="Magnesium transport protein CorA, transmembrane region"/>
    <property type="match status" value="1"/>
</dbReference>
<evidence type="ECO:0000256" key="6">
    <source>
        <dbReference type="SAM" id="Phobius"/>
    </source>
</evidence>
<accession>A0ABD4XME3</accession>
<keyword evidence="4 6" id="KW-1133">Transmembrane helix</keyword>
<keyword evidence="5 6" id="KW-0472">Membrane</keyword>